<dbReference type="PANTHER" id="PTHR46390:SF1">
    <property type="entry name" value="MANNOSE-1-PHOSPHATE GUANYLYLTRANSFERASE"/>
    <property type="match status" value="1"/>
</dbReference>
<feature type="domain" description="Nucleotidyl transferase" evidence="1">
    <location>
        <begin position="1"/>
        <end position="249"/>
    </location>
</feature>
<keyword evidence="4" id="KW-1185">Reference proteome</keyword>
<sequence length="319" mass="33938">MFRQTIDRVADRERFAAPIVICGPSHVDQVTKDLTAANITDARIIVEPAARNTAPAIALAAELCGSQSLMLVMPADHVMTDVAAFLTAIELALPAVLDGALATFGIDPSHPETGYGYIAAGSILAGHSAVYAVDRFVEKPERAAAEAMIEKGGHYWNAGIFLMRADRYLAELARQQPAIHSACADAIAQADAGDRIVHPSEAPFVACPSNSIDYAVMEGAENVVVVPVDPGWSDVGGWAALYELGDKDEDANVLVGDVVGIDIRRNYIRTSDGKRVSISGLSDLVVVVEGDDILILPRERAQDVKLLAQKRSAEAKKIG</sequence>
<dbReference type="Proteomes" id="UP000198339">
    <property type="component" value="Unassembled WGS sequence"/>
</dbReference>
<dbReference type="CDD" id="cd02509">
    <property type="entry name" value="GDP-M1P_Guanylyltransferase"/>
    <property type="match status" value="1"/>
</dbReference>
<feature type="domain" description="MannoseP isomerase/GMP-like beta-helix" evidence="2">
    <location>
        <begin position="256"/>
        <end position="306"/>
    </location>
</feature>
<dbReference type="SUPFAM" id="SSF53448">
    <property type="entry name" value="Nucleotide-diphospho-sugar transferases"/>
    <property type="match status" value="1"/>
</dbReference>
<keyword evidence="3" id="KW-0413">Isomerase</keyword>
<organism evidence="3 4">
    <name type="scientific">Sphingopyxis indica</name>
    <dbReference type="NCBI Taxonomy" id="436663"/>
    <lineage>
        <taxon>Bacteria</taxon>
        <taxon>Pseudomonadati</taxon>
        <taxon>Pseudomonadota</taxon>
        <taxon>Alphaproteobacteria</taxon>
        <taxon>Sphingomonadales</taxon>
        <taxon>Sphingomonadaceae</taxon>
        <taxon>Sphingopyxis</taxon>
    </lineage>
</organism>
<protein>
    <submittedName>
        <fullName evidence="3">Mannose-1-phosphate guanylyltransferase/mannose-1-phosphate guanylyltransferase / mannose-6-phosphate isomerase</fullName>
    </submittedName>
</protein>
<dbReference type="InterPro" id="IPR049577">
    <property type="entry name" value="GMPP_N"/>
</dbReference>
<evidence type="ECO:0000259" key="2">
    <source>
        <dbReference type="Pfam" id="PF22640"/>
    </source>
</evidence>
<dbReference type="InterPro" id="IPR054566">
    <property type="entry name" value="ManC/GMP-like_b-helix"/>
</dbReference>
<dbReference type="GO" id="GO:0009298">
    <property type="term" value="P:GDP-mannose biosynthetic process"/>
    <property type="evidence" value="ECO:0007669"/>
    <property type="project" value="TreeGrafter"/>
</dbReference>
<dbReference type="InterPro" id="IPR051161">
    <property type="entry name" value="Mannose-6P_isomerase_type2"/>
</dbReference>
<evidence type="ECO:0000313" key="3">
    <source>
        <dbReference type="EMBL" id="SNS27561.1"/>
    </source>
</evidence>
<name>A0A239D6S2_9SPHN</name>
<dbReference type="SUPFAM" id="SSF159283">
    <property type="entry name" value="Guanosine diphospho-D-mannose pyrophosphorylase/mannose-6-phosphate isomerase linker domain"/>
    <property type="match status" value="1"/>
</dbReference>
<gene>
    <name evidence="3" type="ORF">SAMN06295955_101104</name>
</gene>
<dbReference type="PANTHER" id="PTHR46390">
    <property type="entry name" value="MANNOSE-1-PHOSPHATE GUANYLYLTRANSFERASE"/>
    <property type="match status" value="1"/>
</dbReference>
<dbReference type="AlphaFoldDB" id="A0A239D6S2"/>
<dbReference type="GO" id="GO:0004475">
    <property type="term" value="F:mannose-1-phosphate guanylyltransferase (GTP) activity"/>
    <property type="evidence" value="ECO:0007669"/>
    <property type="project" value="InterPro"/>
</dbReference>
<proteinExistence type="predicted"/>
<dbReference type="Gene3D" id="3.90.550.10">
    <property type="entry name" value="Spore Coat Polysaccharide Biosynthesis Protein SpsA, Chain A"/>
    <property type="match status" value="1"/>
</dbReference>
<dbReference type="Pfam" id="PF22640">
    <property type="entry name" value="ManC_GMP_beta-helix"/>
    <property type="match status" value="1"/>
</dbReference>
<accession>A0A239D6S2</accession>
<keyword evidence="3" id="KW-0548">Nucleotidyltransferase</keyword>
<dbReference type="EMBL" id="FZPA01000001">
    <property type="protein sequence ID" value="SNS27561.1"/>
    <property type="molecule type" value="Genomic_DNA"/>
</dbReference>
<dbReference type="InterPro" id="IPR005835">
    <property type="entry name" value="NTP_transferase_dom"/>
</dbReference>
<evidence type="ECO:0000259" key="1">
    <source>
        <dbReference type="Pfam" id="PF00483"/>
    </source>
</evidence>
<dbReference type="InterPro" id="IPR029044">
    <property type="entry name" value="Nucleotide-diphossugar_trans"/>
</dbReference>
<evidence type="ECO:0000313" key="4">
    <source>
        <dbReference type="Proteomes" id="UP000198339"/>
    </source>
</evidence>
<dbReference type="GO" id="GO:0016853">
    <property type="term" value="F:isomerase activity"/>
    <property type="evidence" value="ECO:0007669"/>
    <property type="project" value="UniProtKB-KW"/>
</dbReference>
<reference evidence="3 4" key="1">
    <citation type="submission" date="2017-06" db="EMBL/GenBank/DDBJ databases">
        <authorList>
            <person name="Kim H.J."/>
            <person name="Triplett B.A."/>
        </authorList>
    </citation>
    <scope>NUCLEOTIDE SEQUENCE [LARGE SCALE GENOMIC DNA]</scope>
    <source>
        <strain evidence="3 4">DS15</strain>
    </source>
</reference>
<keyword evidence="3" id="KW-0808">Transferase</keyword>
<dbReference type="Pfam" id="PF00483">
    <property type="entry name" value="NTP_transferase"/>
    <property type="match status" value="1"/>
</dbReference>